<dbReference type="Pfam" id="PF03732">
    <property type="entry name" value="Retrotrans_gag"/>
    <property type="match status" value="1"/>
</dbReference>
<dbReference type="InterPro" id="IPR043128">
    <property type="entry name" value="Rev_trsase/Diguanyl_cyclase"/>
</dbReference>
<gene>
    <name evidence="4" type="ORF">Tci_004141</name>
</gene>
<dbReference type="SMART" id="SM00343">
    <property type="entry name" value="ZnF_C2HC"/>
    <property type="match status" value="2"/>
</dbReference>
<dbReference type="Gene3D" id="4.10.60.10">
    <property type="entry name" value="Zinc finger, CCHC-type"/>
    <property type="match status" value="1"/>
</dbReference>
<dbReference type="Pfam" id="PF24626">
    <property type="entry name" value="SH3_Tf2-1"/>
    <property type="match status" value="1"/>
</dbReference>
<organism evidence="4">
    <name type="scientific">Tanacetum cinerariifolium</name>
    <name type="common">Dalmatian daisy</name>
    <name type="synonym">Chrysanthemum cinerariifolium</name>
    <dbReference type="NCBI Taxonomy" id="118510"/>
    <lineage>
        <taxon>Eukaryota</taxon>
        <taxon>Viridiplantae</taxon>
        <taxon>Streptophyta</taxon>
        <taxon>Embryophyta</taxon>
        <taxon>Tracheophyta</taxon>
        <taxon>Spermatophyta</taxon>
        <taxon>Magnoliopsida</taxon>
        <taxon>eudicotyledons</taxon>
        <taxon>Gunneridae</taxon>
        <taxon>Pentapetalae</taxon>
        <taxon>asterids</taxon>
        <taxon>campanulids</taxon>
        <taxon>Asterales</taxon>
        <taxon>Asteraceae</taxon>
        <taxon>Asteroideae</taxon>
        <taxon>Anthemideae</taxon>
        <taxon>Anthemidinae</taxon>
        <taxon>Tanacetum</taxon>
    </lineage>
</organism>
<feature type="domain" description="CCHC-type" evidence="3">
    <location>
        <begin position="519"/>
        <end position="534"/>
    </location>
</feature>
<dbReference type="CDD" id="cd00303">
    <property type="entry name" value="retropepsin_like"/>
    <property type="match status" value="1"/>
</dbReference>
<dbReference type="SUPFAM" id="SSF53098">
    <property type="entry name" value="Ribonuclease H-like"/>
    <property type="match status" value="1"/>
</dbReference>
<comment type="caution">
    <text evidence="4">The sequence shown here is derived from an EMBL/GenBank/DDBJ whole genome shotgun (WGS) entry which is preliminary data.</text>
</comment>
<feature type="compositionally biased region" description="Polar residues" evidence="2">
    <location>
        <begin position="432"/>
        <end position="443"/>
    </location>
</feature>
<evidence type="ECO:0000313" key="4">
    <source>
        <dbReference type="EMBL" id="GEU32163.1"/>
    </source>
</evidence>
<accession>A0A6L2J579</accession>
<keyword evidence="1" id="KW-0863">Zinc-finger</keyword>
<dbReference type="GO" id="GO:0003964">
    <property type="term" value="F:RNA-directed DNA polymerase activity"/>
    <property type="evidence" value="ECO:0007669"/>
    <property type="project" value="UniProtKB-KW"/>
</dbReference>
<dbReference type="SUPFAM" id="SSF57756">
    <property type="entry name" value="Retrovirus zinc finger-like domains"/>
    <property type="match status" value="1"/>
</dbReference>
<dbReference type="InterPro" id="IPR050951">
    <property type="entry name" value="Retrovirus_Pol_polyprotein"/>
</dbReference>
<dbReference type="PANTHER" id="PTHR37984:SF5">
    <property type="entry name" value="PROTEIN NYNRIN-LIKE"/>
    <property type="match status" value="1"/>
</dbReference>
<dbReference type="InterPro" id="IPR043502">
    <property type="entry name" value="DNA/RNA_pol_sf"/>
</dbReference>
<dbReference type="InterPro" id="IPR036397">
    <property type="entry name" value="RNaseH_sf"/>
</dbReference>
<sequence length="1012" mass="114422">MSSDLASSEVTYTSISSHGDTLAWAVDFFGLHEPDSPEAALASPDYVSGPEEPEQVPPSPDYVPGYVADSDPEEDPEEDFEDGLVDYLADRGDDDDNDDSSNDDEEDEAEEEEEEHQASADFLLHPLLTMFPLSRRRICSRRTSLRLFALPAPPPSPLISLSPPSIEECLARCLATPALPSSLYSPPPVPISLSLLLPTLPPLPTSLFIPPLVERREDIPEVELPPHKRLCLTAPTSRYEEAESSTAAIPTGDLTEAVEEIASMTLEENNMPPKRTSAAARAAAAAGAPMTATVVEQLIKAKVSVPLTFKGTEGVVVLSQWFEKMEPVFHINNYVVENQVKFATCTFLGNALTWWNSHMKTVTQDVTYAMNWKTLKKMMTDKYCPMGEIKKLEIKLWNLKAIEFANDQMDQKVLIITERQDEQKRKLEFDAGNNQGHQQQNKRQNTRKAYTAGPSEKREYTKSLTLCIKYNYHHKGPCAPRCNRCKKICHLTCDCRSSGPNCNNNNRWNSRMTQNASTCFECGVQGHFKRDCSKLKNKNHGNQVGNENAPAKVYVVGNAGTNPDSNVITDHYYDVKLADGKIIGINTIIQGCTLNFLDHLFNIDLMLVELCSFDVIIGMDWLANNQGNETRLNIISCTKTHKYMLKGCHVILAYVTTKETEDKSGEKQLEDVPIIQDFPKNKEEHEEHLKLILELLKKEELYAKFFKCEFWIPKVQFLGHVIDSQGSHVDPAEIESIKDWVSPKTPTQICQFKVLLGSEDFVVYCNASHKGLGVVLMQREKKELNIRKRRWLEFLSDYDYEIRYHSGKENVVADALSMKELIKPLRVRALVIRRCRRYDQEGSTKGEVGTTSLQKALGTSLDMSTAYHPHTDRQSERIIKTLEDMPCTYMIDFGNGWVKHLPLVEFSYNNSYHASIKAASFEALYDQKCHSPVCLVEVGQVLEKVGSVAYKLELLEELSRVHSTFHVSNLKKCYSEEPLTIPLDGLHIDDKLHFMEEPIEIMDREVRWLKQS</sequence>
<reference evidence="4" key="1">
    <citation type="journal article" date="2019" name="Sci. Rep.">
        <title>Draft genome of Tanacetum cinerariifolium, the natural source of mosquito coil.</title>
        <authorList>
            <person name="Yamashiro T."/>
            <person name="Shiraishi A."/>
            <person name="Satake H."/>
            <person name="Nakayama K."/>
        </authorList>
    </citation>
    <scope>NUCLEOTIDE SEQUENCE</scope>
</reference>
<dbReference type="AlphaFoldDB" id="A0A6L2J579"/>
<dbReference type="Pfam" id="PF00098">
    <property type="entry name" value="zf-CCHC"/>
    <property type="match status" value="1"/>
</dbReference>
<keyword evidence="4" id="KW-0548">Nucleotidyltransferase</keyword>
<dbReference type="InterPro" id="IPR005162">
    <property type="entry name" value="Retrotrans_gag_dom"/>
</dbReference>
<dbReference type="GO" id="GO:0008270">
    <property type="term" value="F:zinc ion binding"/>
    <property type="evidence" value="ECO:0007669"/>
    <property type="project" value="UniProtKB-KW"/>
</dbReference>
<dbReference type="PROSITE" id="PS50158">
    <property type="entry name" value="ZF_CCHC"/>
    <property type="match status" value="1"/>
</dbReference>
<dbReference type="SUPFAM" id="SSF56672">
    <property type="entry name" value="DNA/RNA polymerases"/>
    <property type="match status" value="1"/>
</dbReference>
<dbReference type="PANTHER" id="PTHR37984">
    <property type="entry name" value="PROTEIN CBG26694"/>
    <property type="match status" value="1"/>
</dbReference>
<evidence type="ECO:0000259" key="3">
    <source>
        <dbReference type="PROSITE" id="PS50158"/>
    </source>
</evidence>
<feature type="region of interest" description="Disordered" evidence="2">
    <location>
        <begin position="429"/>
        <end position="455"/>
    </location>
</feature>
<dbReference type="InterPro" id="IPR036875">
    <property type="entry name" value="Znf_CCHC_sf"/>
</dbReference>
<dbReference type="InterPro" id="IPR056924">
    <property type="entry name" value="SH3_Tf2-1"/>
</dbReference>
<dbReference type="Pfam" id="PF08284">
    <property type="entry name" value="RVP_2"/>
    <property type="match status" value="1"/>
</dbReference>
<feature type="compositionally biased region" description="Acidic residues" evidence="2">
    <location>
        <begin position="70"/>
        <end position="84"/>
    </location>
</feature>
<keyword evidence="1" id="KW-0479">Metal-binding</keyword>
<feature type="region of interest" description="Disordered" evidence="2">
    <location>
        <begin position="34"/>
        <end position="121"/>
    </location>
</feature>
<name>A0A6L2J579_TANCI</name>
<keyword evidence="4" id="KW-0695">RNA-directed DNA polymerase</keyword>
<dbReference type="EMBL" id="BKCJ010000326">
    <property type="protein sequence ID" value="GEU32163.1"/>
    <property type="molecule type" value="Genomic_DNA"/>
</dbReference>
<protein>
    <submittedName>
        <fullName evidence="4">Reverse transcriptase domain-containing protein</fullName>
    </submittedName>
</protein>
<evidence type="ECO:0000256" key="2">
    <source>
        <dbReference type="SAM" id="MobiDB-lite"/>
    </source>
</evidence>
<dbReference type="InterPro" id="IPR001878">
    <property type="entry name" value="Znf_CCHC"/>
</dbReference>
<dbReference type="Gene3D" id="3.30.70.270">
    <property type="match status" value="1"/>
</dbReference>
<keyword evidence="1" id="KW-0862">Zinc</keyword>
<feature type="compositionally biased region" description="Acidic residues" evidence="2">
    <location>
        <begin position="92"/>
        <end position="115"/>
    </location>
</feature>
<dbReference type="InterPro" id="IPR012337">
    <property type="entry name" value="RNaseH-like_sf"/>
</dbReference>
<dbReference type="GO" id="GO:0003676">
    <property type="term" value="F:nucleic acid binding"/>
    <property type="evidence" value="ECO:0007669"/>
    <property type="project" value="InterPro"/>
</dbReference>
<proteinExistence type="predicted"/>
<evidence type="ECO:0000256" key="1">
    <source>
        <dbReference type="PROSITE-ProRule" id="PRU00047"/>
    </source>
</evidence>
<dbReference type="Gene3D" id="3.30.420.10">
    <property type="entry name" value="Ribonuclease H-like superfamily/Ribonuclease H"/>
    <property type="match status" value="1"/>
</dbReference>
<keyword evidence="4" id="KW-0808">Transferase</keyword>